<proteinExistence type="predicted"/>
<reference evidence="2 3" key="1">
    <citation type="journal article" date="2008" name="Nat. Biotechnol.">
        <title>Genome sequencing and analysis of the filamentous fungus Penicillium chrysogenum.</title>
        <authorList>
            <person name="van den Berg M.A."/>
            <person name="Albang R."/>
            <person name="Albermann K."/>
            <person name="Badger J.H."/>
            <person name="Daran J.-M."/>
            <person name="Driessen A.J.M."/>
            <person name="Garcia-Estrada C."/>
            <person name="Fedorova N.D."/>
            <person name="Harris D.M."/>
            <person name="Heijne W.H.M."/>
            <person name="Joardar V.S."/>
            <person name="Kiel J.A.K.W."/>
            <person name="Kovalchuk A."/>
            <person name="Martin J.F."/>
            <person name="Nierman W.C."/>
            <person name="Nijland J.G."/>
            <person name="Pronk J.T."/>
            <person name="Roubos J.A."/>
            <person name="van der Klei I.J."/>
            <person name="van Peij N.N.M.E."/>
            <person name="Veenhuis M."/>
            <person name="von Doehren H."/>
            <person name="Wagner C."/>
            <person name="Wortman J.R."/>
            <person name="Bovenberg R.A.L."/>
        </authorList>
    </citation>
    <scope>NUCLEOTIDE SEQUENCE [LARGE SCALE GENOMIC DNA]</scope>
    <source>
        <strain evidence="3">ATCC 28089 / DSM 1075 / NRRL 1951 / Wisconsin 54-1255</strain>
    </source>
</reference>
<protein>
    <submittedName>
        <fullName evidence="2">Uncharacterized protein</fullName>
    </submittedName>
</protein>
<feature type="compositionally biased region" description="Basic residues" evidence="1">
    <location>
        <begin position="1"/>
        <end position="11"/>
    </location>
</feature>
<evidence type="ECO:0000256" key="1">
    <source>
        <dbReference type="SAM" id="MobiDB-lite"/>
    </source>
</evidence>
<dbReference type="OrthoDB" id="4364812at2759"/>
<feature type="compositionally biased region" description="Polar residues" evidence="1">
    <location>
        <begin position="12"/>
        <end position="27"/>
    </location>
</feature>
<sequence>MFQRGYRKTSSQRKTAQSVACSRQSYGSGPVDAQRDQDVIEGVATGRPGSVPGYLLAALMHCPKLLEGISDGDWRHFEGEERAEELAESDRTQKALVLVADRKACEEGEPLSEIVDNEDEDGRLTLVCGAPQAQDAAQDAARGPVGRSGLAVRGGPG</sequence>
<feature type="region of interest" description="Disordered" evidence="1">
    <location>
        <begin position="134"/>
        <end position="157"/>
    </location>
</feature>
<keyword evidence="3" id="KW-1185">Reference proteome</keyword>
<dbReference type="AlphaFoldDB" id="B6H1D2"/>
<dbReference type="VEuPathDB" id="FungiDB:PCH_Pc13g02650"/>
<gene>
    <name evidence="2" type="ORF">Pc13g02650</name>
    <name evidence="2" type="ORF">PCH_Pc13g02650</name>
</gene>
<dbReference type="HOGENOM" id="CLU_1678500_0_0_1"/>
<evidence type="ECO:0000313" key="2">
    <source>
        <dbReference type="EMBL" id="CAP91334.1"/>
    </source>
</evidence>
<organism evidence="2 3">
    <name type="scientific">Penicillium rubens (strain ATCC 28089 / DSM 1075 / NRRL 1951 / Wisconsin 54-1255)</name>
    <name type="common">Penicillium chrysogenum</name>
    <dbReference type="NCBI Taxonomy" id="500485"/>
    <lineage>
        <taxon>Eukaryota</taxon>
        <taxon>Fungi</taxon>
        <taxon>Dikarya</taxon>
        <taxon>Ascomycota</taxon>
        <taxon>Pezizomycotina</taxon>
        <taxon>Eurotiomycetes</taxon>
        <taxon>Eurotiomycetidae</taxon>
        <taxon>Eurotiales</taxon>
        <taxon>Aspergillaceae</taxon>
        <taxon>Penicillium</taxon>
        <taxon>Penicillium chrysogenum species complex</taxon>
    </lineage>
</organism>
<accession>B6H1D2</accession>
<dbReference type="Proteomes" id="UP000000724">
    <property type="component" value="Contig Pc00c13"/>
</dbReference>
<evidence type="ECO:0000313" key="3">
    <source>
        <dbReference type="Proteomes" id="UP000000724"/>
    </source>
</evidence>
<dbReference type="EMBL" id="AM920428">
    <property type="protein sequence ID" value="CAP91334.1"/>
    <property type="molecule type" value="Genomic_DNA"/>
</dbReference>
<name>B6H1D2_PENRW</name>
<dbReference type="eggNOG" id="ENOG502SRM1">
    <property type="taxonomic scope" value="Eukaryota"/>
</dbReference>
<feature type="region of interest" description="Disordered" evidence="1">
    <location>
        <begin position="1"/>
        <end position="34"/>
    </location>
</feature>